<name>A0AAD1YMJ0_9LAMI</name>
<dbReference type="Proteomes" id="UP000834106">
    <property type="component" value="Chromosome 1"/>
</dbReference>
<dbReference type="PANTHER" id="PTHR11524">
    <property type="entry name" value="60S RIBOSOMAL PROTEIN L7"/>
    <property type="match status" value="1"/>
</dbReference>
<accession>A0AAD1YMJ0</accession>
<dbReference type="Pfam" id="PF08079">
    <property type="entry name" value="Ribosomal_L30_N"/>
    <property type="match status" value="1"/>
</dbReference>
<feature type="domain" description="Large ribosomal subunit protein uL30 N-terminal eukaryotes" evidence="1">
    <location>
        <begin position="47"/>
        <end position="97"/>
    </location>
</feature>
<dbReference type="EMBL" id="OU503036">
    <property type="protein sequence ID" value="CAI9753818.1"/>
    <property type="molecule type" value="Genomic_DNA"/>
</dbReference>
<dbReference type="AlphaFoldDB" id="A0AAD1YMJ0"/>
<dbReference type="InterPro" id="IPR039699">
    <property type="entry name" value="Ribosomal_uL30"/>
</dbReference>
<dbReference type="GO" id="GO:0003723">
    <property type="term" value="F:RNA binding"/>
    <property type="evidence" value="ECO:0007669"/>
    <property type="project" value="TreeGrafter"/>
</dbReference>
<dbReference type="PANTHER" id="PTHR11524:SF16">
    <property type="entry name" value="LARGE RIBOSOMAL SUBUNIT PROTEIN UL30"/>
    <property type="match status" value="1"/>
</dbReference>
<evidence type="ECO:0000259" key="1">
    <source>
        <dbReference type="Pfam" id="PF08079"/>
    </source>
</evidence>
<keyword evidence="3" id="KW-1185">Reference proteome</keyword>
<organism evidence="2 3">
    <name type="scientific">Fraxinus pennsylvanica</name>
    <dbReference type="NCBI Taxonomy" id="56036"/>
    <lineage>
        <taxon>Eukaryota</taxon>
        <taxon>Viridiplantae</taxon>
        <taxon>Streptophyta</taxon>
        <taxon>Embryophyta</taxon>
        <taxon>Tracheophyta</taxon>
        <taxon>Spermatophyta</taxon>
        <taxon>Magnoliopsida</taxon>
        <taxon>eudicotyledons</taxon>
        <taxon>Gunneridae</taxon>
        <taxon>Pentapetalae</taxon>
        <taxon>asterids</taxon>
        <taxon>lamiids</taxon>
        <taxon>Lamiales</taxon>
        <taxon>Oleaceae</taxon>
        <taxon>Oleeae</taxon>
        <taxon>Fraxinus</taxon>
    </lineage>
</organism>
<dbReference type="InterPro" id="IPR012988">
    <property type="entry name" value="Ribosomal_uL30_N_euk"/>
</dbReference>
<sequence>MPLGFVPETLQNPEFCLQRRLTPSNAAVLSIAQGEVIVKMEKGGAIVPESVLKKQKRSEEWALVKKQDLESAKKNKADQRKLIYNKAKLYAKEYEQQVSYSFAGLP</sequence>
<dbReference type="GO" id="GO:0003735">
    <property type="term" value="F:structural constituent of ribosome"/>
    <property type="evidence" value="ECO:0007669"/>
    <property type="project" value="TreeGrafter"/>
</dbReference>
<protein>
    <recommendedName>
        <fullName evidence="1">Large ribosomal subunit protein uL30 N-terminal eukaryotes domain-containing protein</fullName>
    </recommendedName>
</protein>
<proteinExistence type="predicted"/>
<dbReference type="GO" id="GO:0000463">
    <property type="term" value="P:maturation of LSU-rRNA from tricistronic rRNA transcript (SSU-rRNA, 5.8S rRNA, LSU-rRNA)"/>
    <property type="evidence" value="ECO:0007669"/>
    <property type="project" value="TreeGrafter"/>
</dbReference>
<gene>
    <name evidence="2" type="ORF">FPE_LOCUS1249</name>
</gene>
<evidence type="ECO:0000313" key="2">
    <source>
        <dbReference type="EMBL" id="CAI9753818.1"/>
    </source>
</evidence>
<dbReference type="GO" id="GO:0022625">
    <property type="term" value="C:cytosolic large ribosomal subunit"/>
    <property type="evidence" value="ECO:0007669"/>
    <property type="project" value="TreeGrafter"/>
</dbReference>
<reference evidence="2" key="1">
    <citation type="submission" date="2023-05" db="EMBL/GenBank/DDBJ databases">
        <authorList>
            <person name="Huff M."/>
        </authorList>
    </citation>
    <scope>NUCLEOTIDE SEQUENCE</scope>
</reference>
<evidence type="ECO:0000313" key="3">
    <source>
        <dbReference type="Proteomes" id="UP000834106"/>
    </source>
</evidence>